<dbReference type="EMBL" id="JBHLWN010000041">
    <property type="protein sequence ID" value="MFC0212909.1"/>
    <property type="molecule type" value="Genomic_DNA"/>
</dbReference>
<dbReference type="PANTHER" id="PTHR30033:SF1">
    <property type="entry name" value="FLAGELLAR HOOK-ASSOCIATED PROTEIN 1"/>
    <property type="match status" value="1"/>
</dbReference>
<dbReference type="Pfam" id="PF00460">
    <property type="entry name" value="Flg_bb_rod"/>
    <property type="match status" value="1"/>
</dbReference>
<evidence type="ECO:0000313" key="11">
    <source>
        <dbReference type="EMBL" id="MFC0212909.1"/>
    </source>
</evidence>
<dbReference type="Pfam" id="PF22638">
    <property type="entry name" value="FlgK_D1"/>
    <property type="match status" value="1"/>
</dbReference>
<evidence type="ECO:0000256" key="2">
    <source>
        <dbReference type="ARBA" id="ARBA00004613"/>
    </source>
</evidence>
<sequence>MASTFHGIETARRSLFTQQAALNTTGHNIANANTEGYSRQRVNMQASLAIDTPGFTRNNVPGQLGTGVEFASITRVREKFLDDQFRNENKSLGSWEIQADTLDKLETIMNEPSENGIRTVMDEFWKSWSDLSKNPEDVTGRKILRENAMALADAFNQVSKQLSDLNSDLTTNIGVKATEINSMITTIASLNAQIVKVEGMGDSANDLRDQRDLLTDNLSKIVNITVTETPQGYTINMGTTNLVTGSTATPTSVAALEDAVTTGALNSGEVYGMIYSRDQYVEDYQNQLDVLANSLANGDVTITLPAGTVLPNNTTLTTSNGPATYSGTVLQRTLGTDTVVTVQGINGLHKLGYLFTNPATTGGDIFTAKAGSTGVTASSIELNPAIKADASLIATSMRVTGTSPNETTVKGNNTLTILMSQMKDSKFAFAGGTSGNGVTNGTLDDYFRSIVGQMGVQAQEANRQTKNQQQLVDQVDSRRQAVSGVSLDEEMANMITFQHAYGAAARFMTTYDQILDKLINSTGVVGR</sequence>
<comment type="caution">
    <text evidence="11">The sequence shown here is derived from an EMBL/GenBank/DDBJ whole genome shotgun (WGS) entry which is preliminary data.</text>
</comment>
<evidence type="ECO:0000259" key="8">
    <source>
        <dbReference type="Pfam" id="PF00460"/>
    </source>
</evidence>
<keyword evidence="11" id="KW-0282">Flagellum</keyword>
<proteinExistence type="inferred from homology"/>
<evidence type="ECO:0000256" key="3">
    <source>
        <dbReference type="ARBA" id="ARBA00009677"/>
    </source>
</evidence>
<evidence type="ECO:0000259" key="9">
    <source>
        <dbReference type="Pfam" id="PF06429"/>
    </source>
</evidence>
<feature type="domain" description="Flagellar hook-associated protein FlgK helical" evidence="10">
    <location>
        <begin position="102"/>
        <end position="297"/>
    </location>
</feature>
<organism evidence="11 12">
    <name type="scientific">Paenibacillus chartarius</name>
    <dbReference type="NCBI Taxonomy" id="747481"/>
    <lineage>
        <taxon>Bacteria</taxon>
        <taxon>Bacillati</taxon>
        <taxon>Bacillota</taxon>
        <taxon>Bacilli</taxon>
        <taxon>Bacillales</taxon>
        <taxon>Paenibacillaceae</taxon>
        <taxon>Paenibacillus</taxon>
    </lineage>
</organism>
<evidence type="ECO:0000313" key="12">
    <source>
        <dbReference type="Proteomes" id="UP001589776"/>
    </source>
</evidence>
<comment type="similarity">
    <text evidence="3 7">Belongs to the flagella basal body rod proteins family.</text>
</comment>
<accession>A0ABV6DJR8</accession>
<evidence type="ECO:0000256" key="5">
    <source>
        <dbReference type="ARBA" id="ARBA00022525"/>
    </source>
</evidence>
<dbReference type="Pfam" id="PF06429">
    <property type="entry name" value="Flg_bbr_C"/>
    <property type="match status" value="1"/>
</dbReference>
<dbReference type="InterPro" id="IPR001444">
    <property type="entry name" value="Flag_bb_rod_N"/>
</dbReference>
<keyword evidence="12" id="KW-1185">Reference proteome</keyword>
<evidence type="ECO:0000256" key="4">
    <source>
        <dbReference type="ARBA" id="ARBA00016244"/>
    </source>
</evidence>
<dbReference type="SUPFAM" id="SSF64518">
    <property type="entry name" value="Phase 1 flagellin"/>
    <property type="match status" value="1"/>
</dbReference>
<reference evidence="11 12" key="1">
    <citation type="submission" date="2024-09" db="EMBL/GenBank/DDBJ databases">
        <authorList>
            <person name="Sun Q."/>
            <person name="Mori K."/>
        </authorList>
    </citation>
    <scope>NUCLEOTIDE SEQUENCE [LARGE SCALE GENOMIC DNA]</scope>
    <source>
        <strain evidence="11 12">CCM 7759</strain>
    </source>
</reference>
<keyword evidence="11" id="KW-0966">Cell projection</keyword>
<dbReference type="InterPro" id="IPR053927">
    <property type="entry name" value="FlgK_helical"/>
</dbReference>
<dbReference type="NCBIfam" id="TIGR02492">
    <property type="entry name" value="flgK_ends"/>
    <property type="match status" value="1"/>
</dbReference>
<dbReference type="Proteomes" id="UP001589776">
    <property type="component" value="Unassembled WGS sequence"/>
</dbReference>
<keyword evidence="11" id="KW-0969">Cilium</keyword>
<keyword evidence="5 7" id="KW-0964">Secreted</keyword>
<evidence type="ECO:0000259" key="10">
    <source>
        <dbReference type="Pfam" id="PF22638"/>
    </source>
</evidence>
<dbReference type="InterPro" id="IPR010930">
    <property type="entry name" value="Flg_bb/hook_C_dom"/>
</dbReference>
<comment type="subcellular location">
    <subcellularLocation>
        <location evidence="1 7">Bacterial flagellum</location>
    </subcellularLocation>
    <subcellularLocation>
        <location evidence="2 7">Secreted</location>
    </subcellularLocation>
</comment>
<dbReference type="RefSeq" id="WP_377470145.1">
    <property type="nucleotide sequence ID" value="NZ_JBHLWN010000041.1"/>
</dbReference>
<feature type="domain" description="Flagellar basal body rod protein N-terminal" evidence="8">
    <location>
        <begin position="8"/>
        <end position="37"/>
    </location>
</feature>
<feature type="domain" description="Flagellar basal-body/hook protein C-terminal" evidence="9">
    <location>
        <begin position="482"/>
        <end position="520"/>
    </location>
</feature>
<protein>
    <recommendedName>
        <fullName evidence="4 7">Flagellar hook-associated protein 1</fullName>
        <shortName evidence="7">HAP1</shortName>
    </recommendedName>
</protein>
<dbReference type="InterPro" id="IPR002371">
    <property type="entry name" value="FlgK"/>
</dbReference>
<evidence type="ECO:0000256" key="6">
    <source>
        <dbReference type="ARBA" id="ARBA00023143"/>
    </source>
</evidence>
<evidence type="ECO:0000256" key="1">
    <source>
        <dbReference type="ARBA" id="ARBA00004365"/>
    </source>
</evidence>
<name>A0ABV6DJR8_9BACL</name>
<dbReference type="PRINTS" id="PR01005">
    <property type="entry name" value="FLGHOOKAP1"/>
</dbReference>
<gene>
    <name evidence="7 11" type="primary">flgK</name>
    <name evidence="11" type="ORF">ACFFK0_10590</name>
</gene>
<keyword evidence="6 7" id="KW-0975">Bacterial flagellum</keyword>
<evidence type="ECO:0000256" key="7">
    <source>
        <dbReference type="RuleBase" id="RU362065"/>
    </source>
</evidence>
<dbReference type="PANTHER" id="PTHR30033">
    <property type="entry name" value="FLAGELLAR HOOK-ASSOCIATED PROTEIN 1"/>
    <property type="match status" value="1"/>
</dbReference>